<dbReference type="InterPro" id="IPR029063">
    <property type="entry name" value="SAM-dependent_MTases_sf"/>
</dbReference>
<dbReference type="Pfam" id="PF08241">
    <property type="entry name" value="Methyltransf_11"/>
    <property type="match status" value="1"/>
</dbReference>
<keyword evidence="1" id="KW-1133">Transmembrane helix</keyword>
<keyword evidence="1" id="KW-0472">Membrane</keyword>
<comment type="caution">
    <text evidence="3">The sequence shown here is derived from an EMBL/GenBank/DDBJ whole genome shotgun (WGS) entry which is preliminary data.</text>
</comment>
<dbReference type="InterPro" id="IPR052356">
    <property type="entry name" value="Thiol_S-MT"/>
</dbReference>
<keyword evidence="4" id="KW-1185">Reference proteome</keyword>
<reference evidence="3 4" key="1">
    <citation type="submission" date="2019-09" db="EMBL/GenBank/DDBJ databases">
        <title>Bird 10,000 Genomes (B10K) Project - Family phase.</title>
        <authorList>
            <person name="Zhang G."/>
        </authorList>
    </citation>
    <scope>NUCLEOTIDE SEQUENCE [LARGE SCALE GENOMIC DNA]</scope>
    <source>
        <strain evidence="3">B10K-MSB-04</strain>
    </source>
</reference>
<keyword evidence="1" id="KW-0812">Transmembrane</keyword>
<feature type="non-terminal residue" evidence="3">
    <location>
        <position position="246"/>
    </location>
</feature>
<evidence type="ECO:0000256" key="1">
    <source>
        <dbReference type="SAM" id="Phobius"/>
    </source>
</evidence>
<dbReference type="EMBL" id="VZSG01000982">
    <property type="protein sequence ID" value="NWX92105.1"/>
    <property type="molecule type" value="Genomic_DNA"/>
</dbReference>
<protein>
    <submittedName>
        <fullName evidence="3">MET7A protein</fullName>
    </submittedName>
</protein>
<organism evidence="3 4">
    <name type="scientific">Nothoprocta pentlandii</name>
    <dbReference type="NCBI Taxonomy" id="2585814"/>
    <lineage>
        <taxon>Eukaryota</taxon>
        <taxon>Metazoa</taxon>
        <taxon>Chordata</taxon>
        <taxon>Craniata</taxon>
        <taxon>Vertebrata</taxon>
        <taxon>Euteleostomi</taxon>
        <taxon>Archelosauria</taxon>
        <taxon>Archosauria</taxon>
        <taxon>Dinosauria</taxon>
        <taxon>Saurischia</taxon>
        <taxon>Theropoda</taxon>
        <taxon>Coelurosauria</taxon>
        <taxon>Aves</taxon>
        <taxon>Palaeognathae</taxon>
        <taxon>Tinamiformes</taxon>
        <taxon>Tinamidae</taxon>
        <taxon>Nothoprocta</taxon>
    </lineage>
</organism>
<dbReference type="GO" id="GO:0008757">
    <property type="term" value="F:S-adenosylmethionine-dependent methyltransferase activity"/>
    <property type="evidence" value="ECO:0007669"/>
    <property type="project" value="InterPro"/>
</dbReference>
<feature type="domain" description="Methyltransferase type 11" evidence="2">
    <location>
        <begin position="77"/>
        <end position="174"/>
    </location>
</feature>
<dbReference type="PANTHER" id="PTHR45036:SF1">
    <property type="entry name" value="METHYLTRANSFERASE LIKE 7A"/>
    <property type="match status" value="1"/>
</dbReference>
<evidence type="ECO:0000313" key="4">
    <source>
        <dbReference type="Proteomes" id="UP000538817"/>
    </source>
</evidence>
<name>A0A7K7A7G3_9AVES</name>
<dbReference type="InterPro" id="IPR013216">
    <property type="entry name" value="Methyltransf_11"/>
</dbReference>
<dbReference type="AlphaFoldDB" id="A0A7K7A7G3"/>
<dbReference type="PANTHER" id="PTHR45036">
    <property type="entry name" value="METHYLTRANSFERASE LIKE 7B"/>
    <property type="match status" value="1"/>
</dbReference>
<feature type="transmembrane region" description="Helical" evidence="1">
    <location>
        <begin position="7"/>
        <end position="29"/>
    </location>
</feature>
<sequence length="246" mass="28072">TMDTSVLLLRACFALLAMPIYLLSFLGIWKPFCKKVFFPYFLEKLSAIHNRKTHKQKQELFRNLPEFASASGGVKLLEIGTGCGANFQYYPPGCRVTCTDINPHFQQSLTQNMKQNQHLHYERFLVAAAEDLSQVSSGSVDAVVCTLVLCSVRDVDRALREVLRVLRPGGIFYFLDHVAADRSSWRYFWQQSCFPTWKLVFDGCCLTREIWKNLEQANFSELKLQHISVPMAGTPIKPHIIGYAVK</sequence>
<gene>
    <name evidence="3" type="primary">Mettl7a_0</name>
    <name evidence="3" type="ORF">NOTPEN_R11975</name>
</gene>
<dbReference type="Gene3D" id="3.40.50.150">
    <property type="entry name" value="Vaccinia Virus protein VP39"/>
    <property type="match status" value="1"/>
</dbReference>
<dbReference type="CDD" id="cd02440">
    <property type="entry name" value="AdoMet_MTases"/>
    <property type="match status" value="1"/>
</dbReference>
<dbReference type="Proteomes" id="UP000538817">
    <property type="component" value="Unassembled WGS sequence"/>
</dbReference>
<proteinExistence type="predicted"/>
<accession>A0A7K7A7G3</accession>
<feature type="non-terminal residue" evidence="3">
    <location>
        <position position="1"/>
    </location>
</feature>
<evidence type="ECO:0000313" key="3">
    <source>
        <dbReference type="EMBL" id="NWX92105.1"/>
    </source>
</evidence>
<dbReference type="SUPFAM" id="SSF53335">
    <property type="entry name" value="S-adenosyl-L-methionine-dependent methyltransferases"/>
    <property type="match status" value="1"/>
</dbReference>
<evidence type="ECO:0000259" key="2">
    <source>
        <dbReference type="Pfam" id="PF08241"/>
    </source>
</evidence>